<dbReference type="EMBL" id="ML210230">
    <property type="protein sequence ID" value="TFK22898.1"/>
    <property type="molecule type" value="Genomic_DNA"/>
</dbReference>
<evidence type="ECO:0000256" key="1">
    <source>
        <dbReference type="SAM" id="MobiDB-lite"/>
    </source>
</evidence>
<accession>A0A5C3L3Y9</accession>
<reference evidence="2 3" key="1">
    <citation type="journal article" date="2019" name="Nat. Ecol. Evol.">
        <title>Megaphylogeny resolves global patterns of mushroom evolution.</title>
        <authorList>
            <person name="Varga T."/>
            <person name="Krizsan K."/>
            <person name="Foldi C."/>
            <person name="Dima B."/>
            <person name="Sanchez-Garcia M."/>
            <person name="Sanchez-Ramirez S."/>
            <person name="Szollosi G.J."/>
            <person name="Szarkandi J.G."/>
            <person name="Papp V."/>
            <person name="Albert L."/>
            <person name="Andreopoulos W."/>
            <person name="Angelini C."/>
            <person name="Antonin V."/>
            <person name="Barry K.W."/>
            <person name="Bougher N.L."/>
            <person name="Buchanan P."/>
            <person name="Buyck B."/>
            <person name="Bense V."/>
            <person name="Catcheside P."/>
            <person name="Chovatia M."/>
            <person name="Cooper J."/>
            <person name="Damon W."/>
            <person name="Desjardin D."/>
            <person name="Finy P."/>
            <person name="Geml J."/>
            <person name="Haridas S."/>
            <person name="Hughes K."/>
            <person name="Justo A."/>
            <person name="Karasinski D."/>
            <person name="Kautmanova I."/>
            <person name="Kiss B."/>
            <person name="Kocsube S."/>
            <person name="Kotiranta H."/>
            <person name="LaButti K.M."/>
            <person name="Lechner B.E."/>
            <person name="Liimatainen K."/>
            <person name="Lipzen A."/>
            <person name="Lukacs Z."/>
            <person name="Mihaltcheva S."/>
            <person name="Morgado L.N."/>
            <person name="Niskanen T."/>
            <person name="Noordeloos M.E."/>
            <person name="Ohm R.A."/>
            <person name="Ortiz-Santana B."/>
            <person name="Ovrebo C."/>
            <person name="Racz N."/>
            <person name="Riley R."/>
            <person name="Savchenko A."/>
            <person name="Shiryaev A."/>
            <person name="Soop K."/>
            <person name="Spirin V."/>
            <person name="Szebenyi C."/>
            <person name="Tomsovsky M."/>
            <person name="Tulloss R.E."/>
            <person name="Uehling J."/>
            <person name="Grigoriev I.V."/>
            <person name="Vagvolgyi C."/>
            <person name="Papp T."/>
            <person name="Martin F.M."/>
            <person name="Miettinen O."/>
            <person name="Hibbett D.S."/>
            <person name="Nagy L.G."/>
        </authorList>
    </citation>
    <scope>NUCLEOTIDE SEQUENCE [LARGE SCALE GENOMIC DNA]</scope>
    <source>
        <strain evidence="2 3">CBS 121175</strain>
    </source>
</reference>
<evidence type="ECO:0000313" key="3">
    <source>
        <dbReference type="Proteomes" id="UP000307440"/>
    </source>
</evidence>
<protein>
    <submittedName>
        <fullName evidence="2">Uncharacterized protein</fullName>
    </submittedName>
</protein>
<dbReference type="Proteomes" id="UP000307440">
    <property type="component" value="Unassembled WGS sequence"/>
</dbReference>
<evidence type="ECO:0000313" key="2">
    <source>
        <dbReference type="EMBL" id="TFK22898.1"/>
    </source>
</evidence>
<keyword evidence="3" id="KW-1185">Reference proteome</keyword>
<name>A0A5C3L3Y9_COPMA</name>
<dbReference type="AlphaFoldDB" id="A0A5C3L3Y9"/>
<proteinExistence type="predicted"/>
<sequence>MSTLPGSHGPNPPTYSDYASDLEHGVPQPEEVPEMVFRALEKLFGRKDVRYLTPMTMKECEQLANKLAAASNFPHNVYKVLQEELKDPDIISSLHQTYICSHNHLELCNVTTPDEKEKLERLTLMFAYCVAAEAYKDTQGYAQTSTVRQEINEACQSLGITPDNIVPCVHNGGKF</sequence>
<gene>
    <name evidence="2" type="ORF">FA15DRAFT_657183</name>
</gene>
<organism evidence="2 3">
    <name type="scientific">Coprinopsis marcescibilis</name>
    <name type="common">Agaric fungus</name>
    <name type="synonym">Psathyrella marcescibilis</name>
    <dbReference type="NCBI Taxonomy" id="230819"/>
    <lineage>
        <taxon>Eukaryota</taxon>
        <taxon>Fungi</taxon>
        <taxon>Dikarya</taxon>
        <taxon>Basidiomycota</taxon>
        <taxon>Agaricomycotina</taxon>
        <taxon>Agaricomycetes</taxon>
        <taxon>Agaricomycetidae</taxon>
        <taxon>Agaricales</taxon>
        <taxon>Agaricineae</taxon>
        <taxon>Psathyrellaceae</taxon>
        <taxon>Coprinopsis</taxon>
    </lineage>
</organism>
<feature type="region of interest" description="Disordered" evidence="1">
    <location>
        <begin position="1"/>
        <end position="27"/>
    </location>
</feature>